<feature type="domain" description="VIT" evidence="7">
    <location>
        <begin position="3"/>
        <end position="132"/>
    </location>
</feature>
<evidence type="ECO:0000256" key="2">
    <source>
        <dbReference type="ARBA" id="ARBA00022454"/>
    </source>
</evidence>
<accession>A0A015I439</accession>
<dbReference type="InterPro" id="IPR013694">
    <property type="entry name" value="VIT"/>
</dbReference>
<reference evidence="8 9" key="1">
    <citation type="submission" date="2014-02" db="EMBL/GenBank/DDBJ databases">
        <title>Single nucleus genome sequencing reveals high similarity among nuclei of an endomycorrhizal fungus.</title>
        <authorList>
            <person name="Lin K."/>
            <person name="Geurts R."/>
            <person name="Zhang Z."/>
            <person name="Limpens E."/>
            <person name="Saunders D.G."/>
            <person name="Mu D."/>
            <person name="Pang E."/>
            <person name="Cao H."/>
            <person name="Cha H."/>
            <person name="Lin T."/>
            <person name="Zhou Q."/>
            <person name="Shang Y."/>
            <person name="Li Y."/>
            <person name="Ivanov S."/>
            <person name="Sharma T."/>
            <person name="Velzen R.V."/>
            <person name="Ruijter N.D."/>
            <person name="Aanen D.K."/>
            <person name="Win J."/>
            <person name="Kamoun S."/>
            <person name="Bisseling T."/>
            <person name="Huang S."/>
        </authorList>
    </citation>
    <scope>NUCLEOTIDE SEQUENCE [LARGE SCALE GENOMIC DNA]</scope>
    <source>
        <strain evidence="9">DAOM197198w</strain>
    </source>
</reference>
<proteinExistence type="predicted"/>
<dbReference type="Proteomes" id="UP000022910">
    <property type="component" value="Unassembled WGS sequence"/>
</dbReference>
<dbReference type="PRINTS" id="PR00622">
    <property type="entry name" value="HISTONEH3"/>
</dbReference>
<evidence type="ECO:0000313" key="9">
    <source>
        <dbReference type="Proteomes" id="UP000022910"/>
    </source>
</evidence>
<dbReference type="InterPro" id="IPR019809">
    <property type="entry name" value="Histone_H4_CS"/>
</dbReference>
<dbReference type="PROSITE" id="PS00047">
    <property type="entry name" value="HISTONE_H4"/>
    <property type="match status" value="1"/>
</dbReference>
<keyword evidence="3" id="KW-0544">Nucleosome core</keyword>
<evidence type="ECO:0000259" key="6">
    <source>
        <dbReference type="PROSITE" id="PS50234"/>
    </source>
</evidence>
<comment type="caution">
    <text evidence="8">The sequence shown here is derived from an EMBL/GenBank/DDBJ whole genome shotgun (WGS) entry which is preliminary data.</text>
</comment>
<dbReference type="OrthoDB" id="1729737at2759"/>
<dbReference type="SMART" id="SM00609">
    <property type="entry name" value="VIT"/>
    <property type="match status" value="1"/>
</dbReference>
<feature type="coiled-coil region" evidence="4">
    <location>
        <begin position="719"/>
        <end position="794"/>
    </location>
</feature>
<name>A0A015I439_RHIIW</name>
<keyword evidence="9" id="KW-1185">Reference proteome</keyword>
<gene>
    <name evidence="8" type="ORF">RirG_259040</name>
</gene>
<keyword evidence="4" id="KW-0175">Coiled coil</keyword>
<feature type="domain" description="VWFA" evidence="6">
    <location>
        <begin position="280"/>
        <end position="459"/>
    </location>
</feature>
<dbReference type="Gene3D" id="3.40.50.410">
    <property type="entry name" value="von Willebrand factor, type A domain"/>
    <property type="match status" value="1"/>
</dbReference>
<dbReference type="GO" id="GO:0003677">
    <property type="term" value="F:DNA binding"/>
    <property type="evidence" value="ECO:0007669"/>
    <property type="project" value="InterPro"/>
</dbReference>
<protein>
    <recommendedName>
        <fullName evidence="10">von willebrand domain-containing protein</fullName>
    </recommendedName>
</protein>
<dbReference type="PROSITE" id="PS50234">
    <property type="entry name" value="VWFA"/>
    <property type="match status" value="1"/>
</dbReference>
<feature type="compositionally biased region" description="Acidic residues" evidence="5">
    <location>
        <begin position="671"/>
        <end position="681"/>
    </location>
</feature>
<feature type="compositionally biased region" description="Polar residues" evidence="5">
    <location>
        <begin position="706"/>
        <end position="718"/>
    </location>
</feature>
<dbReference type="PROSITE" id="PS51468">
    <property type="entry name" value="VIT"/>
    <property type="match status" value="1"/>
</dbReference>
<keyword evidence="2" id="KW-0158">Chromosome</keyword>
<dbReference type="Pfam" id="PF08487">
    <property type="entry name" value="VIT"/>
    <property type="match status" value="1"/>
</dbReference>
<dbReference type="GO" id="GO:0000786">
    <property type="term" value="C:nucleosome"/>
    <property type="evidence" value="ECO:0007669"/>
    <property type="project" value="UniProtKB-KW"/>
</dbReference>
<dbReference type="SUPFAM" id="SSF53300">
    <property type="entry name" value="vWA-like"/>
    <property type="match status" value="1"/>
</dbReference>
<organism evidence="8 9">
    <name type="scientific">Rhizophagus irregularis (strain DAOM 197198w)</name>
    <name type="common">Glomus intraradices</name>
    <dbReference type="NCBI Taxonomy" id="1432141"/>
    <lineage>
        <taxon>Eukaryota</taxon>
        <taxon>Fungi</taxon>
        <taxon>Fungi incertae sedis</taxon>
        <taxon>Mucoromycota</taxon>
        <taxon>Glomeromycotina</taxon>
        <taxon>Glomeromycetes</taxon>
        <taxon>Glomerales</taxon>
        <taxon>Glomeraceae</taxon>
        <taxon>Rhizophagus</taxon>
    </lineage>
</organism>
<feature type="compositionally biased region" description="Gly residues" evidence="5">
    <location>
        <begin position="648"/>
        <end position="658"/>
    </location>
</feature>
<keyword evidence="3" id="KW-0238">DNA-binding</keyword>
<evidence type="ECO:0000259" key="7">
    <source>
        <dbReference type="PROSITE" id="PS51468"/>
    </source>
</evidence>
<evidence type="ECO:0000256" key="4">
    <source>
        <dbReference type="SAM" id="Coils"/>
    </source>
</evidence>
<comment type="subcellular location">
    <subcellularLocation>
        <location evidence="1">Chromosome</location>
    </subcellularLocation>
</comment>
<dbReference type="STRING" id="1432141.A0A015I439"/>
<evidence type="ECO:0008006" key="10">
    <source>
        <dbReference type="Google" id="ProtNLM"/>
    </source>
</evidence>
<feature type="region of interest" description="Disordered" evidence="5">
    <location>
        <begin position="645"/>
        <end position="719"/>
    </location>
</feature>
<dbReference type="InterPro" id="IPR036465">
    <property type="entry name" value="vWFA_dom_sf"/>
</dbReference>
<dbReference type="AlphaFoldDB" id="A0A015I439"/>
<dbReference type="InterPro" id="IPR002035">
    <property type="entry name" value="VWF_A"/>
</dbReference>
<dbReference type="PANTHER" id="PTHR45737">
    <property type="entry name" value="VON WILLEBRAND FACTOR A DOMAIN-CONTAINING PROTEIN 5A"/>
    <property type="match status" value="1"/>
</dbReference>
<dbReference type="EMBL" id="JEMT01029620">
    <property type="protein sequence ID" value="EXX51742.1"/>
    <property type="molecule type" value="Genomic_DNA"/>
</dbReference>
<evidence type="ECO:0000313" key="8">
    <source>
        <dbReference type="EMBL" id="EXX51742.1"/>
    </source>
</evidence>
<evidence type="ECO:0000256" key="5">
    <source>
        <dbReference type="SAM" id="MobiDB-lite"/>
    </source>
</evidence>
<evidence type="ECO:0000256" key="3">
    <source>
        <dbReference type="ARBA" id="ARBA00023269"/>
    </source>
</evidence>
<dbReference type="PANTHER" id="PTHR45737:SF6">
    <property type="entry name" value="VON WILLEBRAND FACTOR A DOMAIN-CONTAINING PROTEIN 5A"/>
    <property type="match status" value="1"/>
</dbReference>
<dbReference type="SMART" id="SM00327">
    <property type="entry name" value="VWA"/>
    <property type="match status" value="1"/>
</dbReference>
<dbReference type="InterPro" id="IPR000164">
    <property type="entry name" value="Histone_H3/CENP-A"/>
</dbReference>
<dbReference type="GO" id="GO:0030527">
    <property type="term" value="F:structural constituent of chromatin"/>
    <property type="evidence" value="ECO:0007669"/>
    <property type="project" value="InterPro"/>
</dbReference>
<dbReference type="PROSITE" id="PS00322">
    <property type="entry name" value="HISTONE_H3_1"/>
    <property type="match status" value="1"/>
</dbReference>
<dbReference type="Pfam" id="PF13768">
    <property type="entry name" value="VWA_3"/>
    <property type="match status" value="1"/>
</dbReference>
<sequence length="856" mass="96504">MQIYGLCCVIENKETPIPLQNVVIEANIVDMITEVTISQTYKNVEKDPIEARYKFPIHEAAAVCGFEADIDGQRKVKGVVKEAKKAAQEYTEAIEKGHGAYLLESESADVFQCSIGNITSGQTIVVKITYVSELKHDSETEKIRFVLPTHIVPRYGSSTSTSTSSSNDGKILEPDAVLYSKEANFYLDLTVTCRMTSIIQSIESPSHKISTEMNIDENPKISKITLADQITYLEKDFILVVKSKDLDQPRAFLEYNPETQTNCVMLTLVPKFSLNTTITELIFVVDRSGSMSVEPMKKAAQALELLLRSIPEDCYFNVVSFGSHHDSLFPKSQLYSEESLSEAINLAQKMTSNYGGTEVYSALKWSFENSRNDMATTVFLITDGEVWNVNQIVELVRTNEEKKDGDLRLFSLGIGDAVSHHLVESVARTGKGYAQFVTNSERMDKKVIGMLKNALKPPIKDYEITWTDNNFLESNKNEESDMMQDINFASDNTSSSQNDIFTDFKVQQAPYFIPPIYPGVRFIVYCILEKNIEPCKVITLNATSQDGPIKLDIPLDPVTLQGSIIHRLAVRKLIQDLDDEKSFLHKNPKNAGKNISAKEYIVKLGKTFNLASKHTSFIGIDERTSEPDEVFIKAKQVIVPQAVVSSGSGRGLSGLGKGGAKRHRRISFDAMNDEDDEDDDAPPPPKRSATNRTARKSTGGKAPRKQLTTSAARSQHVAQETTLQEIEQLEIKINHKESNVENLFELLGLQSFDGKFLPNKSFYEFFYKNDLNDLNDLKQEIKKEIGEIKEIEEILTTCISMKYLEIIMFENFKDECEMCYEKAEKALKKMVENEEKRNIISEKAKEWVQNWVNDKE</sequence>
<evidence type="ECO:0000256" key="1">
    <source>
        <dbReference type="ARBA" id="ARBA00004286"/>
    </source>
</evidence>